<dbReference type="PROSITE" id="PS51257">
    <property type="entry name" value="PROKAR_LIPOPROTEIN"/>
    <property type="match status" value="1"/>
</dbReference>
<comment type="caution">
    <text evidence="2">The sequence shown here is derived from an EMBL/GenBank/DDBJ whole genome shotgun (WGS) entry which is preliminary data.</text>
</comment>
<dbReference type="Proteomes" id="UP000033423">
    <property type="component" value="Unassembled WGS sequence"/>
</dbReference>
<name>A0A0F3GVG9_9BACT</name>
<evidence type="ECO:0000313" key="2">
    <source>
        <dbReference type="EMBL" id="KJU85847.1"/>
    </source>
</evidence>
<reference evidence="2 3" key="1">
    <citation type="submission" date="2015-02" db="EMBL/GenBank/DDBJ databases">
        <title>Single-cell genomics of uncultivated deep-branching MTB reveals a conserved set of magnetosome genes.</title>
        <authorList>
            <person name="Kolinko S."/>
            <person name="Richter M."/>
            <person name="Glockner F.O."/>
            <person name="Brachmann A."/>
            <person name="Schuler D."/>
        </authorList>
    </citation>
    <scope>NUCLEOTIDE SEQUENCE [LARGE SCALE GENOMIC DNA]</scope>
    <source>
        <strain evidence="2">TM-1</strain>
    </source>
</reference>
<keyword evidence="3" id="KW-1185">Reference proteome</keyword>
<evidence type="ECO:0000256" key="1">
    <source>
        <dbReference type="SAM" id="SignalP"/>
    </source>
</evidence>
<feature type="chain" id="PRO_5002461341" evidence="1">
    <location>
        <begin position="31"/>
        <end position="103"/>
    </location>
</feature>
<feature type="signal peptide" evidence="1">
    <location>
        <begin position="1"/>
        <end position="30"/>
    </location>
</feature>
<sequence length="103" mass="11325">MRRLTMKTKFIAVTALSLILWLSGVGCVYAASDNKATTIKDALSERIGKRVILKMDSGETLEGTVTTVGEQVVTISKLTGKDFYDAIIRIDKINSVVFKAREN</sequence>
<accession>A0A0F3GVG9</accession>
<keyword evidence="1" id="KW-0732">Signal</keyword>
<gene>
    <name evidence="2" type="ORF">MBAV_001960</name>
</gene>
<dbReference type="AlphaFoldDB" id="A0A0F3GVG9"/>
<evidence type="ECO:0000313" key="3">
    <source>
        <dbReference type="Proteomes" id="UP000033423"/>
    </source>
</evidence>
<proteinExistence type="predicted"/>
<dbReference type="EMBL" id="LACI01000842">
    <property type="protein sequence ID" value="KJU85847.1"/>
    <property type="molecule type" value="Genomic_DNA"/>
</dbReference>
<organism evidence="2 3">
    <name type="scientific">Candidatus Magnetobacterium bavaricum</name>
    <dbReference type="NCBI Taxonomy" id="29290"/>
    <lineage>
        <taxon>Bacteria</taxon>
        <taxon>Pseudomonadati</taxon>
        <taxon>Nitrospirota</taxon>
        <taxon>Thermodesulfovibrionia</taxon>
        <taxon>Thermodesulfovibrionales</taxon>
        <taxon>Candidatus Magnetobacteriaceae</taxon>
        <taxon>Candidatus Magnetobacterium</taxon>
    </lineage>
</organism>
<protein>
    <submittedName>
        <fullName evidence="2">Secreted protein</fullName>
    </submittedName>
</protein>